<evidence type="ECO:0000313" key="3">
    <source>
        <dbReference type="Proteomes" id="UP000499080"/>
    </source>
</evidence>
<organism evidence="2 3">
    <name type="scientific">Araneus ventricosus</name>
    <name type="common">Orbweaver spider</name>
    <name type="synonym">Epeira ventricosa</name>
    <dbReference type="NCBI Taxonomy" id="182803"/>
    <lineage>
        <taxon>Eukaryota</taxon>
        <taxon>Metazoa</taxon>
        <taxon>Ecdysozoa</taxon>
        <taxon>Arthropoda</taxon>
        <taxon>Chelicerata</taxon>
        <taxon>Arachnida</taxon>
        <taxon>Araneae</taxon>
        <taxon>Araneomorphae</taxon>
        <taxon>Entelegynae</taxon>
        <taxon>Araneoidea</taxon>
        <taxon>Araneidae</taxon>
        <taxon>Araneus</taxon>
    </lineage>
</organism>
<dbReference type="AlphaFoldDB" id="A0A4Y2QZK1"/>
<sequence>MKRPERELYIPPPLSSKFNKDFEDKMEYAKEKYASEVANRQAYSLGNRDSSQRRSTNIVPSRVRSDSSSSSNPRSISDKSCKADDSSDSEERCSVSIEPMSEEEISMGTNENKSNDRWNEEGTGKPERNNHDIETDAKSHANKLLNSESNETKLDRGLFFNYDDSSISDIEAMSDSNVTKGRVLTSTPNSDIVEQKVLDAAKYDPEEESGLESTLLGQSDIRDFTINTSKNKRDCSFDIYQDPSSVKRQLTDYSEIFGNNYIPPPVPLPISAFRLPPIHRLRSPVLSPHDVSVLRHVSPQKIPQLPTQLRHQRLLPSPSLHLCSRLTPPSPPIRTNSSHMPSVPPYVLSPRLQPAPPHAPNPLPMSSSITPTLLPQERFNPTRLHHDASNSLYCLHQRSLNPQSLESYEQDDSFYIPPPVPPPQQMNGSQEIRNLNLSEDVQSCQPSSASSVNNIVYDGKIWQQDPKTRSECKPRRSINVYIITLRRHEYPFVVDVLNYDNPLKLLIDIVKDA</sequence>
<proteinExistence type="predicted"/>
<reference evidence="2 3" key="1">
    <citation type="journal article" date="2019" name="Sci. Rep.">
        <title>Orb-weaving spider Araneus ventricosus genome elucidates the spidroin gene catalogue.</title>
        <authorList>
            <person name="Kono N."/>
            <person name="Nakamura H."/>
            <person name="Ohtoshi R."/>
            <person name="Moran D.A.P."/>
            <person name="Shinohara A."/>
            <person name="Yoshida Y."/>
            <person name="Fujiwara M."/>
            <person name="Mori M."/>
            <person name="Tomita M."/>
            <person name="Arakawa K."/>
        </authorList>
    </citation>
    <scope>NUCLEOTIDE SEQUENCE [LARGE SCALE GENOMIC DNA]</scope>
</reference>
<name>A0A4Y2QZK1_ARAVE</name>
<evidence type="ECO:0000313" key="2">
    <source>
        <dbReference type="EMBL" id="GBN68748.1"/>
    </source>
</evidence>
<feature type="compositionally biased region" description="Basic and acidic residues" evidence="1">
    <location>
        <begin position="113"/>
        <end position="132"/>
    </location>
</feature>
<dbReference type="EMBL" id="BGPR01015310">
    <property type="protein sequence ID" value="GBN68748.1"/>
    <property type="molecule type" value="Genomic_DNA"/>
</dbReference>
<feature type="compositionally biased region" description="Low complexity" evidence="1">
    <location>
        <begin position="58"/>
        <end position="75"/>
    </location>
</feature>
<accession>A0A4Y2QZK1</accession>
<evidence type="ECO:0000256" key="1">
    <source>
        <dbReference type="SAM" id="MobiDB-lite"/>
    </source>
</evidence>
<protein>
    <submittedName>
        <fullName evidence="2">Uncharacterized protein</fullName>
    </submittedName>
</protein>
<keyword evidence="3" id="KW-1185">Reference proteome</keyword>
<feature type="compositionally biased region" description="Polar residues" evidence="1">
    <location>
        <begin position="41"/>
        <end position="57"/>
    </location>
</feature>
<gene>
    <name evidence="2" type="ORF">AVEN_148776_1</name>
</gene>
<comment type="caution">
    <text evidence="2">The sequence shown here is derived from an EMBL/GenBank/DDBJ whole genome shotgun (WGS) entry which is preliminary data.</text>
</comment>
<feature type="region of interest" description="Disordered" evidence="1">
    <location>
        <begin position="40"/>
        <end position="132"/>
    </location>
</feature>
<feature type="compositionally biased region" description="Basic and acidic residues" evidence="1">
    <location>
        <begin position="76"/>
        <end position="93"/>
    </location>
</feature>
<dbReference type="Proteomes" id="UP000499080">
    <property type="component" value="Unassembled WGS sequence"/>
</dbReference>
<dbReference type="OrthoDB" id="10570412at2759"/>